<gene>
    <name evidence="2" type="ORF">CC80DRAFT_541581</name>
</gene>
<feature type="compositionally biased region" description="Low complexity" evidence="1">
    <location>
        <begin position="308"/>
        <end position="324"/>
    </location>
</feature>
<feature type="region of interest" description="Disordered" evidence="1">
    <location>
        <begin position="20"/>
        <end position="92"/>
    </location>
</feature>
<evidence type="ECO:0000256" key="1">
    <source>
        <dbReference type="SAM" id="MobiDB-lite"/>
    </source>
</evidence>
<proteinExistence type="predicted"/>
<feature type="region of interest" description="Disordered" evidence="1">
    <location>
        <begin position="308"/>
        <end position="331"/>
    </location>
</feature>
<accession>A0A6A5UGB0</accession>
<evidence type="ECO:0000313" key="3">
    <source>
        <dbReference type="Proteomes" id="UP000800035"/>
    </source>
</evidence>
<dbReference type="OrthoDB" id="3776715at2759"/>
<dbReference type="EMBL" id="ML976977">
    <property type="protein sequence ID" value="KAF1963664.1"/>
    <property type="molecule type" value="Genomic_DNA"/>
</dbReference>
<sequence>MGQFLAAIPSVLSEVTNVGGETNAAQTQHGTIDEATAPRSNSSDESSIKEDSASISDQGATEAGQLPSDPIDIAGSIDPDAPLPVGSDDPIRRWCTGLPPKRTYLPVSPVRSSIRLSRRSTLSHNPELDHQLRTAMEAYKGKSFLRLSVRTLHRLSPLWKGEKPLADFTIFERIIIDKDINNVQADHVVAAMERVGAHCKVLVIIAPIKTSEFGDVFNREAGNINTSNDWKKIMSYFSNVKAVVFEIPSEQPNALTRDTYKNFSRAIAEAKFTQRPTIRIWVPKPAVPDLNLDYVNAALLKWMAATSSSSPASSSSSAYSSSSSEVSDMEM</sequence>
<feature type="compositionally biased region" description="Polar residues" evidence="1">
    <location>
        <begin position="20"/>
        <end position="30"/>
    </location>
</feature>
<organism evidence="2 3">
    <name type="scientific">Byssothecium circinans</name>
    <dbReference type="NCBI Taxonomy" id="147558"/>
    <lineage>
        <taxon>Eukaryota</taxon>
        <taxon>Fungi</taxon>
        <taxon>Dikarya</taxon>
        <taxon>Ascomycota</taxon>
        <taxon>Pezizomycotina</taxon>
        <taxon>Dothideomycetes</taxon>
        <taxon>Pleosporomycetidae</taxon>
        <taxon>Pleosporales</taxon>
        <taxon>Massarineae</taxon>
        <taxon>Massarinaceae</taxon>
        <taxon>Byssothecium</taxon>
    </lineage>
</organism>
<evidence type="ECO:0000313" key="2">
    <source>
        <dbReference type="EMBL" id="KAF1963664.1"/>
    </source>
</evidence>
<reference evidence="2" key="1">
    <citation type="journal article" date="2020" name="Stud. Mycol.">
        <title>101 Dothideomycetes genomes: a test case for predicting lifestyles and emergence of pathogens.</title>
        <authorList>
            <person name="Haridas S."/>
            <person name="Albert R."/>
            <person name="Binder M."/>
            <person name="Bloem J."/>
            <person name="Labutti K."/>
            <person name="Salamov A."/>
            <person name="Andreopoulos B."/>
            <person name="Baker S."/>
            <person name="Barry K."/>
            <person name="Bills G."/>
            <person name="Bluhm B."/>
            <person name="Cannon C."/>
            <person name="Castanera R."/>
            <person name="Culley D."/>
            <person name="Daum C."/>
            <person name="Ezra D."/>
            <person name="Gonzalez J."/>
            <person name="Henrissat B."/>
            <person name="Kuo A."/>
            <person name="Liang C."/>
            <person name="Lipzen A."/>
            <person name="Lutzoni F."/>
            <person name="Magnuson J."/>
            <person name="Mondo S."/>
            <person name="Nolan M."/>
            <person name="Ohm R."/>
            <person name="Pangilinan J."/>
            <person name="Park H.-J."/>
            <person name="Ramirez L."/>
            <person name="Alfaro M."/>
            <person name="Sun H."/>
            <person name="Tritt A."/>
            <person name="Yoshinaga Y."/>
            <person name="Zwiers L.-H."/>
            <person name="Turgeon B."/>
            <person name="Goodwin S."/>
            <person name="Spatafora J."/>
            <person name="Crous P."/>
            <person name="Grigoriev I."/>
        </authorList>
    </citation>
    <scope>NUCLEOTIDE SEQUENCE</scope>
    <source>
        <strain evidence="2">CBS 675.92</strain>
    </source>
</reference>
<name>A0A6A5UGB0_9PLEO</name>
<dbReference type="AlphaFoldDB" id="A0A6A5UGB0"/>
<protein>
    <submittedName>
        <fullName evidence="2">Uncharacterized protein</fullName>
    </submittedName>
</protein>
<keyword evidence="3" id="KW-1185">Reference proteome</keyword>
<dbReference type="Proteomes" id="UP000800035">
    <property type="component" value="Unassembled WGS sequence"/>
</dbReference>